<sequence>MHRAYPEVMLRRLAHVAAASLLVTAGLLAPGRPAVAAPAPEPAAPPGPLAAMARDLGLDAAGPGGT</sequence>
<keyword evidence="2" id="KW-0732">Signal</keyword>
<evidence type="ECO:0000313" key="4">
    <source>
        <dbReference type="Proteomes" id="UP000503011"/>
    </source>
</evidence>
<reference evidence="3 4" key="1">
    <citation type="submission" date="2020-03" db="EMBL/GenBank/DDBJ databases">
        <title>Whole genome shotgun sequence of Phytohabitans suffuscus NBRC 105367.</title>
        <authorList>
            <person name="Komaki H."/>
            <person name="Tamura T."/>
        </authorList>
    </citation>
    <scope>NUCLEOTIDE SEQUENCE [LARGE SCALE GENOMIC DNA]</scope>
    <source>
        <strain evidence="3 4">NBRC 105367</strain>
    </source>
</reference>
<organism evidence="3 4">
    <name type="scientific">Phytohabitans suffuscus</name>
    <dbReference type="NCBI Taxonomy" id="624315"/>
    <lineage>
        <taxon>Bacteria</taxon>
        <taxon>Bacillati</taxon>
        <taxon>Actinomycetota</taxon>
        <taxon>Actinomycetes</taxon>
        <taxon>Micromonosporales</taxon>
        <taxon>Micromonosporaceae</taxon>
    </lineage>
</organism>
<feature type="region of interest" description="Disordered" evidence="1">
    <location>
        <begin position="33"/>
        <end position="66"/>
    </location>
</feature>
<reference evidence="3 4" key="2">
    <citation type="submission" date="2020-03" db="EMBL/GenBank/DDBJ databases">
        <authorList>
            <person name="Ichikawa N."/>
            <person name="Kimura A."/>
            <person name="Kitahashi Y."/>
            <person name="Uohara A."/>
        </authorList>
    </citation>
    <scope>NUCLEOTIDE SEQUENCE [LARGE SCALE GENOMIC DNA]</scope>
    <source>
        <strain evidence="3 4">NBRC 105367</strain>
    </source>
</reference>
<dbReference type="EMBL" id="AP022871">
    <property type="protein sequence ID" value="BCB91736.1"/>
    <property type="molecule type" value="Genomic_DNA"/>
</dbReference>
<feature type="signal peptide" evidence="2">
    <location>
        <begin position="1"/>
        <end position="36"/>
    </location>
</feature>
<evidence type="ECO:0000256" key="2">
    <source>
        <dbReference type="SAM" id="SignalP"/>
    </source>
</evidence>
<gene>
    <name evidence="3" type="ORF">Psuf_090490</name>
</gene>
<proteinExistence type="predicted"/>
<name>A0A6F8Z091_9ACTN</name>
<dbReference type="Proteomes" id="UP000503011">
    <property type="component" value="Chromosome"/>
</dbReference>
<keyword evidence="4" id="KW-1185">Reference proteome</keyword>
<evidence type="ECO:0000313" key="3">
    <source>
        <dbReference type="EMBL" id="BCB91736.1"/>
    </source>
</evidence>
<feature type="compositionally biased region" description="Pro residues" evidence="1">
    <location>
        <begin position="39"/>
        <end position="48"/>
    </location>
</feature>
<dbReference type="KEGG" id="psuu:Psuf_090490"/>
<feature type="chain" id="PRO_5026128786" evidence="2">
    <location>
        <begin position="37"/>
        <end position="66"/>
    </location>
</feature>
<protein>
    <submittedName>
        <fullName evidence="3">Uncharacterized protein</fullName>
    </submittedName>
</protein>
<accession>A0A6F8Z091</accession>
<dbReference type="AlphaFoldDB" id="A0A6F8Z091"/>
<evidence type="ECO:0000256" key="1">
    <source>
        <dbReference type="SAM" id="MobiDB-lite"/>
    </source>
</evidence>